<dbReference type="InterPro" id="IPR039420">
    <property type="entry name" value="WalR-like"/>
</dbReference>
<keyword evidence="14" id="KW-1185">Reference proteome</keyword>
<dbReference type="SUPFAM" id="SSF52172">
    <property type="entry name" value="CheY-like"/>
    <property type="match status" value="1"/>
</dbReference>
<dbReference type="InterPro" id="IPR001867">
    <property type="entry name" value="OmpR/PhoB-type_DNA-bd"/>
</dbReference>
<evidence type="ECO:0000256" key="10">
    <source>
        <dbReference type="PROSITE-ProRule" id="PRU01091"/>
    </source>
</evidence>
<dbReference type="PATRIC" id="fig|1246626.3.peg.3875"/>
<dbReference type="SMART" id="SM00862">
    <property type="entry name" value="Trans_reg_C"/>
    <property type="match status" value="1"/>
</dbReference>
<dbReference type="InterPro" id="IPR036388">
    <property type="entry name" value="WH-like_DNA-bd_sf"/>
</dbReference>
<dbReference type="KEGG" id="ble:BleG1_3878"/>
<dbReference type="CDD" id="cd00383">
    <property type="entry name" value="trans_reg_C"/>
    <property type="match status" value="1"/>
</dbReference>
<organism evidence="13 14">
    <name type="scientific">Shouchella lehensis G1</name>
    <dbReference type="NCBI Taxonomy" id="1246626"/>
    <lineage>
        <taxon>Bacteria</taxon>
        <taxon>Bacillati</taxon>
        <taxon>Bacillota</taxon>
        <taxon>Bacilli</taxon>
        <taxon>Bacillales</taxon>
        <taxon>Bacillaceae</taxon>
        <taxon>Shouchella</taxon>
    </lineage>
</organism>
<evidence type="ECO:0000256" key="9">
    <source>
        <dbReference type="PROSITE-ProRule" id="PRU00169"/>
    </source>
</evidence>
<dbReference type="PANTHER" id="PTHR48111:SF44">
    <property type="entry name" value="TRANSCRIPTIONAL REGULATORY PROTEIN RESD"/>
    <property type="match status" value="1"/>
</dbReference>
<evidence type="ECO:0000256" key="2">
    <source>
        <dbReference type="ARBA" id="ARBA00022490"/>
    </source>
</evidence>
<feature type="modified residue" description="4-aspartylphosphate" evidence="9">
    <location>
        <position position="55"/>
    </location>
</feature>
<feature type="domain" description="OmpR/PhoB-type" evidence="12">
    <location>
        <begin position="129"/>
        <end position="225"/>
    </location>
</feature>
<feature type="domain" description="Response regulatory" evidence="11">
    <location>
        <begin position="6"/>
        <end position="119"/>
    </location>
</feature>
<dbReference type="InterPro" id="IPR011006">
    <property type="entry name" value="CheY-like_superfamily"/>
</dbReference>
<reference evidence="13 14" key="1">
    <citation type="journal article" date="2014" name="Gene">
        <title>A comparative genomic analysis of the alkalitolerant soil bacterium Bacillus lehensis G1.</title>
        <authorList>
            <person name="Noor Y.M."/>
            <person name="Samsulrizal N.H."/>
            <person name="Jema'on N.A."/>
            <person name="Low K.O."/>
            <person name="Ramli A.N."/>
            <person name="Alias N.I."/>
            <person name="Damis S.I."/>
            <person name="Fuzi S.F."/>
            <person name="Isa M.N."/>
            <person name="Murad A.M."/>
            <person name="Raih M.F."/>
            <person name="Bakar F.D."/>
            <person name="Najimudin N."/>
            <person name="Mahadi N.M."/>
            <person name="Illias R.M."/>
        </authorList>
    </citation>
    <scope>NUCLEOTIDE SEQUENCE [LARGE SCALE GENOMIC DNA]</scope>
    <source>
        <strain evidence="13 14">G1</strain>
    </source>
</reference>
<dbReference type="Gene3D" id="6.10.250.690">
    <property type="match status" value="1"/>
</dbReference>
<keyword evidence="2" id="KW-0963">Cytoplasm</keyword>
<name>A0A060M323_9BACI</name>
<dbReference type="GO" id="GO:0032993">
    <property type="term" value="C:protein-DNA complex"/>
    <property type="evidence" value="ECO:0007669"/>
    <property type="project" value="TreeGrafter"/>
</dbReference>
<dbReference type="RefSeq" id="WP_038484460.1">
    <property type="nucleotide sequence ID" value="NZ_CP003923.1"/>
</dbReference>
<dbReference type="PROSITE" id="PS51755">
    <property type="entry name" value="OMPR_PHOB"/>
    <property type="match status" value="1"/>
</dbReference>
<dbReference type="Pfam" id="PF00072">
    <property type="entry name" value="Response_reg"/>
    <property type="match status" value="1"/>
</dbReference>
<accession>A0A060M323</accession>
<dbReference type="GO" id="GO:0006355">
    <property type="term" value="P:regulation of DNA-templated transcription"/>
    <property type="evidence" value="ECO:0007669"/>
    <property type="project" value="InterPro"/>
</dbReference>
<dbReference type="Gene3D" id="1.10.10.10">
    <property type="entry name" value="Winged helix-like DNA-binding domain superfamily/Winged helix DNA-binding domain"/>
    <property type="match status" value="1"/>
</dbReference>
<dbReference type="GO" id="GO:0000156">
    <property type="term" value="F:phosphorelay response regulator activity"/>
    <property type="evidence" value="ECO:0007669"/>
    <property type="project" value="TreeGrafter"/>
</dbReference>
<evidence type="ECO:0000256" key="4">
    <source>
        <dbReference type="ARBA" id="ARBA00023012"/>
    </source>
</evidence>
<keyword evidence="5" id="KW-0805">Transcription regulation</keyword>
<dbReference type="FunFam" id="1.10.10.10:FF:000018">
    <property type="entry name" value="DNA-binding response regulator ResD"/>
    <property type="match status" value="1"/>
</dbReference>
<evidence type="ECO:0000256" key="7">
    <source>
        <dbReference type="ARBA" id="ARBA00023159"/>
    </source>
</evidence>
<keyword evidence="8" id="KW-0804">Transcription</keyword>
<keyword evidence="4" id="KW-0902">Two-component regulatory system</keyword>
<protein>
    <submittedName>
        <fullName evidence="13">Two-component response regulator</fullName>
    </submittedName>
</protein>
<feature type="DNA-binding region" description="OmpR/PhoB-type" evidence="10">
    <location>
        <begin position="129"/>
        <end position="225"/>
    </location>
</feature>
<dbReference type="STRING" id="1246626.BleG1_3878"/>
<dbReference type="SMART" id="SM00448">
    <property type="entry name" value="REC"/>
    <property type="match status" value="1"/>
</dbReference>
<evidence type="ECO:0000259" key="11">
    <source>
        <dbReference type="PROSITE" id="PS50110"/>
    </source>
</evidence>
<dbReference type="PROSITE" id="PS50110">
    <property type="entry name" value="RESPONSE_REGULATORY"/>
    <property type="match status" value="1"/>
</dbReference>
<evidence type="ECO:0000313" key="14">
    <source>
        <dbReference type="Proteomes" id="UP000027142"/>
    </source>
</evidence>
<dbReference type="PANTHER" id="PTHR48111">
    <property type="entry name" value="REGULATOR OF RPOS"/>
    <property type="match status" value="1"/>
</dbReference>
<evidence type="ECO:0000256" key="3">
    <source>
        <dbReference type="ARBA" id="ARBA00022553"/>
    </source>
</evidence>
<dbReference type="EMBL" id="CP003923">
    <property type="protein sequence ID" value="AIC96425.1"/>
    <property type="molecule type" value="Genomic_DNA"/>
</dbReference>
<keyword evidence="3 9" id="KW-0597">Phosphoprotein</keyword>
<dbReference type="GO" id="GO:0000976">
    <property type="term" value="F:transcription cis-regulatory region binding"/>
    <property type="evidence" value="ECO:0007669"/>
    <property type="project" value="TreeGrafter"/>
</dbReference>
<evidence type="ECO:0000313" key="13">
    <source>
        <dbReference type="EMBL" id="AIC96425.1"/>
    </source>
</evidence>
<dbReference type="Pfam" id="PF00486">
    <property type="entry name" value="Trans_reg_C"/>
    <property type="match status" value="1"/>
</dbReference>
<comment type="subcellular location">
    <subcellularLocation>
        <location evidence="1">Cytoplasm</location>
    </subcellularLocation>
</comment>
<evidence type="ECO:0000259" key="12">
    <source>
        <dbReference type="PROSITE" id="PS51755"/>
    </source>
</evidence>
<sequence>MSREPIILIVDDEPDLVKLVSTYVKKEGYQSLEAGNGTDALRLLKQHHVELVILDIMMEGIDGFEVCKAIRQQYAVPVIMLTARSHEEDKVRALKLGADDYMEKPFSPRELMARVEATLRRSNQMNDQPNRLVFHDLQIDRGARMVFVGTQEVPLTRREFDLLVYLAEHKNRSFTREQLFTQIWSDLSTSSLRTVDTHIKTLRLKLGENGKKVQTVWGIGYKFGEVE</sequence>
<dbReference type="HOGENOM" id="CLU_000445_30_4_9"/>
<dbReference type="eggNOG" id="COG0745">
    <property type="taxonomic scope" value="Bacteria"/>
</dbReference>
<gene>
    <name evidence="13" type="ORF">BleG1_3878</name>
</gene>
<evidence type="ECO:0000256" key="5">
    <source>
        <dbReference type="ARBA" id="ARBA00023015"/>
    </source>
</evidence>
<dbReference type="Proteomes" id="UP000027142">
    <property type="component" value="Chromosome"/>
</dbReference>
<keyword evidence="7" id="KW-0010">Activator</keyword>
<proteinExistence type="predicted"/>
<evidence type="ECO:0000256" key="6">
    <source>
        <dbReference type="ARBA" id="ARBA00023125"/>
    </source>
</evidence>
<keyword evidence="6 10" id="KW-0238">DNA-binding</keyword>
<evidence type="ECO:0000256" key="1">
    <source>
        <dbReference type="ARBA" id="ARBA00004496"/>
    </source>
</evidence>
<dbReference type="Gene3D" id="3.40.50.2300">
    <property type="match status" value="1"/>
</dbReference>
<dbReference type="GO" id="GO:0005829">
    <property type="term" value="C:cytosol"/>
    <property type="evidence" value="ECO:0007669"/>
    <property type="project" value="TreeGrafter"/>
</dbReference>
<dbReference type="InterPro" id="IPR001789">
    <property type="entry name" value="Sig_transdc_resp-reg_receiver"/>
</dbReference>
<evidence type="ECO:0000256" key="8">
    <source>
        <dbReference type="ARBA" id="ARBA00023163"/>
    </source>
</evidence>
<dbReference type="FunFam" id="3.40.50.2300:FF:000001">
    <property type="entry name" value="DNA-binding response regulator PhoB"/>
    <property type="match status" value="1"/>
</dbReference>
<dbReference type="AlphaFoldDB" id="A0A060M323"/>
<dbReference type="OrthoDB" id="9790442at2"/>